<evidence type="ECO:0000313" key="3">
    <source>
        <dbReference type="EMBL" id="KAF2872732.1"/>
    </source>
</evidence>
<feature type="domain" description="SnoaL-like" evidence="2">
    <location>
        <begin position="23"/>
        <end position="150"/>
    </location>
</feature>
<dbReference type="Pfam" id="PF13577">
    <property type="entry name" value="SnoaL_4"/>
    <property type="match status" value="3"/>
</dbReference>
<name>A0A7C8IB58_9PLEO</name>
<dbReference type="Proteomes" id="UP000481861">
    <property type="component" value="Unassembled WGS sequence"/>
</dbReference>
<feature type="domain" description="SnoaL-like" evidence="2">
    <location>
        <begin position="211"/>
        <end position="339"/>
    </location>
</feature>
<evidence type="ECO:0000256" key="1">
    <source>
        <dbReference type="SAM" id="MobiDB-lite"/>
    </source>
</evidence>
<reference evidence="3 4" key="1">
    <citation type="submission" date="2020-01" db="EMBL/GenBank/DDBJ databases">
        <authorList>
            <consortium name="DOE Joint Genome Institute"/>
            <person name="Haridas S."/>
            <person name="Albert R."/>
            <person name="Binder M."/>
            <person name="Bloem J."/>
            <person name="Labutti K."/>
            <person name="Salamov A."/>
            <person name="Andreopoulos B."/>
            <person name="Baker S.E."/>
            <person name="Barry K."/>
            <person name="Bills G."/>
            <person name="Bluhm B.H."/>
            <person name="Cannon C."/>
            <person name="Castanera R."/>
            <person name="Culley D.E."/>
            <person name="Daum C."/>
            <person name="Ezra D."/>
            <person name="Gonzalez J.B."/>
            <person name="Henrissat B."/>
            <person name="Kuo A."/>
            <person name="Liang C."/>
            <person name="Lipzen A."/>
            <person name="Lutzoni F."/>
            <person name="Magnuson J."/>
            <person name="Mondo S."/>
            <person name="Nolan M."/>
            <person name="Ohm R."/>
            <person name="Pangilinan J."/>
            <person name="Park H.-J.H."/>
            <person name="Ramirez L."/>
            <person name="Alfaro M."/>
            <person name="Sun H."/>
            <person name="Tritt A."/>
            <person name="Yoshinaga Y."/>
            <person name="Zwiers L.-H.L."/>
            <person name="Turgeon B.G."/>
            <person name="Goodwin S.B."/>
            <person name="Spatafora J.W."/>
            <person name="Crous P.W."/>
            <person name="Grigoriev I.V."/>
        </authorList>
    </citation>
    <scope>NUCLEOTIDE SEQUENCE [LARGE SCALE GENOMIC DNA]</scope>
    <source>
        <strain evidence="3 4">CBS 611.86</strain>
    </source>
</reference>
<feature type="domain" description="SnoaL-like" evidence="2">
    <location>
        <begin position="417"/>
        <end position="533"/>
    </location>
</feature>
<organism evidence="3 4">
    <name type="scientific">Massariosphaeria phaeospora</name>
    <dbReference type="NCBI Taxonomy" id="100035"/>
    <lineage>
        <taxon>Eukaryota</taxon>
        <taxon>Fungi</taxon>
        <taxon>Dikarya</taxon>
        <taxon>Ascomycota</taxon>
        <taxon>Pezizomycotina</taxon>
        <taxon>Dothideomycetes</taxon>
        <taxon>Pleosporomycetidae</taxon>
        <taxon>Pleosporales</taxon>
        <taxon>Pleosporales incertae sedis</taxon>
        <taxon>Massariosphaeria</taxon>
    </lineage>
</organism>
<proteinExistence type="predicted"/>
<dbReference type="OrthoDB" id="5175824at2759"/>
<dbReference type="InterPro" id="IPR037401">
    <property type="entry name" value="SnoaL-like"/>
</dbReference>
<feature type="region of interest" description="Disordered" evidence="1">
    <location>
        <begin position="553"/>
        <end position="573"/>
    </location>
</feature>
<dbReference type="InterPro" id="IPR032710">
    <property type="entry name" value="NTF2-like_dom_sf"/>
</dbReference>
<dbReference type="SUPFAM" id="SSF54427">
    <property type="entry name" value="NTF2-like"/>
    <property type="match status" value="3"/>
</dbReference>
<comment type="caution">
    <text evidence="3">The sequence shown here is derived from an EMBL/GenBank/DDBJ whole genome shotgun (WGS) entry which is preliminary data.</text>
</comment>
<protein>
    <recommendedName>
        <fullName evidence="2">SnoaL-like domain-containing protein</fullName>
    </recommendedName>
</protein>
<sequence length="612" mass="67627">MVRMLLLSNSTAPTLDSLARDIERVESIREIKDVQRTFAQFAQFARWNDMAALFAHNGTLRWGNETATGLTEIASWLRTDAGNMDGVKPGSLDTLIAETPVVTLSVDGQTAKGRWNGLRFMGDGAGATRIQGGIYENQYVRTEAGWRISLLHYHAIYAGTHEKGWRNIAANLPIIPYHFTPDESGVPVPPAVGDAPQTSATVEELRRRVARMHDEDEVRNLMHAHGYYVDRRMWTDVVDMHTTNLTTTVRITNDKTFVGLGGVREALQRMGPEGLTQGINNDHPIFDLVVDVHASGTEAVARGIEIAMLGDANNGSASWEFNVLWNTFAKEDGRWKVKDVEITPLVVADYYKGWGRGGLKPPNTYMPPFLNVTGLRAHAIKSKPSRRGTANKQTDLTDLQRRLARSAAYDGAEAQSHAYGYFLDDLQCALMGSLFAARGHKASPFAGFFLTPSRINEACYTSWGRNRTATRTSISFHWRPQPVVLVSPDGRSATLRARLLQPNTAAAKPGSFNSAIYHDQMVLEGGKWRLWSVTIDEFYWQSASWEGGWAAAKRRNASEPDPPPAGWVERYPPDVSMKGVGEREATFRGGVGSYEFGEWEGAGILLAGVCAV</sequence>
<gene>
    <name evidence="3" type="ORF">BDV95DRAFT_676748</name>
</gene>
<evidence type="ECO:0000259" key="2">
    <source>
        <dbReference type="Pfam" id="PF13577"/>
    </source>
</evidence>
<dbReference type="Gene3D" id="3.10.450.50">
    <property type="match status" value="3"/>
</dbReference>
<evidence type="ECO:0000313" key="4">
    <source>
        <dbReference type="Proteomes" id="UP000481861"/>
    </source>
</evidence>
<dbReference type="AlphaFoldDB" id="A0A7C8IB58"/>
<dbReference type="EMBL" id="JAADJZ010000009">
    <property type="protein sequence ID" value="KAF2872732.1"/>
    <property type="molecule type" value="Genomic_DNA"/>
</dbReference>
<accession>A0A7C8IB58</accession>
<keyword evidence="4" id="KW-1185">Reference proteome</keyword>